<dbReference type="EMBL" id="CAJNYD010001007">
    <property type="protein sequence ID" value="CAF3310153.1"/>
    <property type="molecule type" value="Genomic_DNA"/>
</dbReference>
<reference evidence="2" key="1">
    <citation type="submission" date="2021-02" db="EMBL/GenBank/DDBJ databases">
        <authorList>
            <person name="Nowell W R."/>
        </authorList>
    </citation>
    <scope>NUCLEOTIDE SEQUENCE</scope>
</reference>
<dbReference type="Proteomes" id="UP000663833">
    <property type="component" value="Unassembled WGS sequence"/>
</dbReference>
<dbReference type="Proteomes" id="UP000663872">
    <property type="component" value="Unassembled WGS sequence"/>
</dbReference>
<dbReference type="EMBL" id="CAJOBO010002232">
    <property type="protein sequence ID" value="CAF4439127.1"/>
    <property type="molecule type" value="Genomic_DNA"/>
</dbReference>
<dbReference type="Proteomes" id="UP000663851">
    <property type="component" value="Unassembled WGS sequence"/>
</dbReference>
<keyword evidence="10" id="KW-1185">Reference proteome</keyword>
<dbReference type="AlphaFoldDB" id="A0A818A6H7"/>
<evidence type="ECO:0000313" key="5">
    <source>
        <dbReference type="EMBL" id="CAF4219600.1"/>
    </source>
</evidence>
<evidence type="ECO:0000313" key="2">
    <source>
        <dbReference type="EMBL" id="CAF3401240.1"/>
    </source>
</evidence>
<accession>A0A818A6H7</accession>
<dbReference type="EMBL" id="CAJOBR010001763">
    <property type="protein sequence ID" value="CAF4633707.1"/>
    <property type="molecule type" value="Genomic_DNA"/>
</dbReference>
<dbReference type="EMBL" id="CAJOBP010001743">
    <property type="protein sequence ID" value="CAF4308133.1"/>
    <property type="molecule type" value="Genomic_DNA"/>
</dbReference>
<dbReference type="Proteomes" id="UP000663848">
    <property type="component" value="Unassembled WGS sequence"/>
</dbReference>
<evidence type="ECO:0000313" key="4">
    <source>
        <dbReference type="EMBL" id="CAF3764760.1"/>
    </source>
</evidence>
<dbReference type="Proteomes" id="UP000663862">
    <property type="component" value="Unassembled WGS sequence"/>
</dbReference>
<evidence type="ECO:0000313" key="8">
    <source>
        <dbReference type="EMBL" id="CAF4633707.1"/>
    </source>
</evidence>
<name>A0A818A6H7_9BILA</name>
<dbReference type="Proteomes" id="UP000663869">
    <property type="component" value="Unassembled WGS sequence"/>
</dbReference>
<evidence type="ECO:0000313" key="9">
    <source>
        <dbReference type="Proteomes" id="UP000663825"/>
    </source>
</evidence>
<dbReference type="EMBL" id="CAJNXB010004996">
    <property type="protein sequence ID" value="CAF3401240.1"/>
    <property type="molecule type" value="Genomic_DNA"/>
</dbReference>
<dbReference type="Proteomes" id="UP000663873">
    <property type="component" value="Unassembled WGS sequence"/>
</dbReference>
<evidence type="ECO:0000313" key="7">
    <source>
        <dbReference type="EMBL" id="CAF4439127.1"/>
    </source>
</evidence>
<evidence type="ECO:0000313" key="1">
    <source>
        <dbReference type="EMBL" id="CAF3310153.1"/>
    </source>
</evidence>
<dbReference type="OrthoDB" id="10349427at2759"/>
<protein>
    <submittedName>
        <fullName evidence="2">Uncharacterized protein</fullName>
    </submittedName>
</protein>
<proteinExistence type="predicted"/>
<evidence type="ECO:0000313" key="10">
    <source>
        <dbReference type="Proteomes" id="UP000663873"/>
    </source>
</evidence>
<dbReference type="Proteomes" id="UP000663825">
    <property type="component" value="Unassembled WGS sequence"/>
</dbReference>
<dbReference type="EMBL" id="CAJNYT010005670">
    <property type="protein sequence ID" value="CAF3764760.1"/>
    <property type="molecule type" value="Genomic_DNA"/>
</dbReference>
<dbReference type="EMBL" id="CAJOBQ010000026">
    <property type="protein sequence ID" value="CAF4219600.1"/>
    <property type="molecule type" value="Genomic_DNA"/>
</dbReference>
<organism evidence="2 9">
    <name type="scientific">Rotaria socialis</name>
    <dbReference type="NCBI Taxonomy" id="392032"/>
    <lineage>
        <taxon>Eukaryota</taxon>
        <taxon>Metazoa</taxon>
        <taxon>Spiralia</taxon>
        <taxon>Gnathifera</taxon>
        <taxon>Rotifera</taxon>
        <taxon>Eurotatoria</taxon>
        <taxon>Bdelloidea</taxon>
        <taxon>Philodinida</taxon>
        <taxon>Philodinidae</taxon>
        <taxon>Rotaria</taxon>
    </lineage>
</organism>
<gene>
    <name evidence="3" type="ORF">FME351_LOCUS21789</name>
    <name evidence="4" type="ORF">GRG538_LOCUS32152</name>
    <name evidence="7" type="ORF">HFQ381_LOCUS22975</name>
    <name evidence="1" type="ORF">LUA448_LOCUS8901</name>
    <name evidence="8" type="ORF">QYT958_LOCUS13661</name>
    <name evidence="2" type="ORF">TIS948_LOCUS27723</name>
    <name evidence="5" type="ORF">TSG867_LOCUS1201</name>
    <name evidence="6" type="ORF">UJA718_LOCUS13082</name>
</gene>
<dbReference type="EMBL" id="CAJNYU010002755">
    <property type="protein sequence ID" value="CAF3597758.1"/>
    <property type="molecule type" value="Genomic_DNA"/>
</dbReference>
<evidence type="ECO:0000313" key="3">
    <source>
        <dbReference type="EMBL" id="CAF3597758.1"/>
    </source>
</evidence>
<sequence length="68" mass="7391">MFNVCERPLTVNNEGYPSGSEGLTNCEVENEFLYASGTLPCHRDTNCIEITVKIGAAEIVDNIQLSIG</sequence>
<comment type="caution">
    <text evidence="2">The sequence shown here is derived from an EMBL/GenBank/DDBJ whole genome shotgun (WGS) entry which is preliminary data.</text>
</comment>
<evidence type="ECO:0000313" key="6">
    <source>
        <dbReference type="EMBL" id="CAF4308133.1"/>
    </source>
</evidence>